<feature type="binding site" evidence="1">
    <location>
        <position position="153"/>
    </location>
    <ligand>
        <name>substrate</name>
    </ligand>
</feature>
<dbReference type="NCBIfam" id="TIGR03590">
    <property type="entry name" value="PseG"/>
    <property type="match status" value="1"/>
</dbReference>
<sequence>MRCLTLAKAIRKIIEAEIFFATKFDEPNFTELIVSSGFNLLLLTAENHSNINSNVSAWTQEQDAILFENSFFLQGVLRIDILIVDNYSLDRNWERSVKHFVNKLVVIDDLAIRKHVCDILIDQNLALDYKIRYHNLVPKNCRLFLGISYLILRDEFFNEFNYVEARTKLSKVLVFFGGVDKDNLSHKFISQVMPIMPCDISIRLVIGVANFNADNIKKSCEFYKNIDCVEYGENIAEMMMEADLAIGAGGATTGERIMMGLPSIVYSLAENQVEISQYLHDIGLINYMGDQSEFDAESIILLIKRYVKYPELLNAHSSRLLGVAKSQLSDLCDEIVSDRRFHE</sequence>
<evidence type="ECO:0000259" key="2">
    <source>
        <dbReference type="Pfam" id="PF04101"/>
    </source>
</evidence>
<dbReference type="EMBL" id="CP000302">
    <property type="protein sequence ID" value="ABE54569.1"/>
    <property type="molecule type" value="Genomic_DNA"/>
</dbReference>
<protein>
    <submittedName>
        <fullName evidence="3">Putative polysaccharide biosynthesis protein</fullName>
    </submittedName>
</protein>
<dbReference type="KEGG" id="sdn:Sden_1283"/>
<dbReference type="Pfam" id="PF04101">
    <property type="entry name" value="Glyco_tran_28_C"/>
    <property type="match status" value="1"/>
</dbReference>
<evidence type="ECO:0000313" key="4">
    <source>
        <dbReference type="Proteomes" id="UP000001982"/>
    </source>
</evidence>
<gene>
    <name evidence="3" type="ordered locus">Sden_1283</name>
</gene>
<feature type="binding site" evidence="1">
    <location>
        <position position="255"/>
    </location>
    <ligand>
        <name>substrate</name>
    </ligand>
</feature>
<accession>Q12PQ7</accession>
<dbReference type="GO" id="GO:0016758">
    <property type="term" value="F:hexosyltransferase activity"/>
    <property type="evidence" value="ECO:0007669"/>
    <property type="project" value="InterPro"/>
</dbReference>
<dbReference type="InterPro" id="IPR020023">
    <property type="entry name" value="PseG"/>
</dbReference>
<dbReference type="eggNOG" id="COG3980">
    <property type="taxonomic scope" value="Bacteria"/>
</dbReference>
<dbReference type="Gene3D" id="3.40.50.2000">
    <property type="entry name" value="Glycogen Phosphorylase B"/>
    <property type="match status" value="1"/>
</dbReference>
<dbReference type="Gene3D" id="3.40.50.11190">
    <property type="match status" value="1"/>
</dbReference>
<dbReference type="STRING" id="318161.Sden_1283"/>
<evidence type="ECO:0000313" key="3">
    <source>
        <dbReference type="EMBL" id="ABE54569.1"/>
    </source>
</evidence>
<evidence type="ECO:0000256" key="1">
    <source>
        <dbReference type="PIRSR" id="PIRSR620023-2"/>
    </source>
</evidence>
<dbReference type="HOGENOM" id="CLU_023406_0_0_6"/>
<feature type="domain" description="Glycosyl transferase family 28 C-terminal" evidence="2">
    <location>
        <begin position="174"/>
        <end position="320"/>
    </location>
</feature>
<dbReference type="InterPro" id="IPR007235">
    <property type="entry name" value="Glyco_trans_28_C"/>
</dbReference>
<dbReference type="Proteomes" id="UP000001982">
    <property type="component" value="Chromosome"/>
</dbReference>
<proteinExistence type="predicted"/>
<organism evidence="3 4">
    <name type="scientific">Shewanella denitrificans (strain OS217 / ATCC BAA-1090 / DSM 15013)</name>
    <dbReference type="NCBI Taxonomy" id="318161"/>
    <lineage>
        <taxon>Bacteria</taxon>
        <taxon>Pseudomonadati</taxon>
        <taxon>Pseudomonadota</taxon>
        <taxon>Gammaproteobacteria</taxon>
        <taxon>Alteromonadales</taxon>
        <taxon>Shewanellaceae</taxon>
        <taxon>Shewanella</taxon>
    </lineage>
</organism>
<reference evidence="3 4" key="1">
    <citation type="submission" date="2006-03" db="EMBL/GenBank/DDBJ databases">
        <title>Complete sequence of Shewanella denitrificans OS217.</title>
        <authorList>
            <consortium name="US DOE Joint Genome Institute"/>
            <person name="Copeland A."/>
            <person name="Lucas S."/>
            <person name="Lapidus A."/>
            <person name="Barry K."/>
            <person name="Detter J.C."/>
            <person name="Glavina del Rio T."/>
            <person name="Hammon N."/>
            <person name="Israni S."/>
            <person name="Dalin E."/>
            <person name="Tice H."/>
            <person name="Pitluck S."/>
            <person name="Brettin T."/>
            <person name="Bruce D."/>
            <person name="Han C."/>
            <person name="Tapia R."/>
            <person name="Gilna P."/>
            <person name="Kiss H."/>
            <person name="Schmutz J."/>
            <person name="Larimer F."/>
            <person name="Land M."/>
            <person name="Hauser L."/>
            <person name="Kyrpides N."/>
            <person name="Lykidis A."/>
            <person name="Richardson P."/>
        </authorList>
    </citation>
    <scope>NUCLEOTIDE SEQUENCE [LARGE SCALE GENOMIC DNA]</scope>
    <source>
        <strain evidence="4">OS217 / ATCC BAA-1090 / DSM 15013</strain>
    </source>
</reference>
<dbReference type="SUPFAM" id="SSF53756">
    <property type="entry name" value="UDP-Glycosyltransferase/glycogen phosphorylase"/>
    <property type="match status" value="1"/>
</dbReference>
<keyword evidence="4" id="KW-1185">Reference proteome</keyword>
<dbReference type="AlphaFoldDB" id="Q12PQ7"/>
<name>Q12PQ7_SHEDO</name>